<dbReference type="Gene3D" id="1.10.10.10">
    <property type="entry name" value="Winged helix-like DNA-binding domain superfamily/Winged helix DNA-binding domain"/>
    <property type="match status" value="1"/>
</dbReference>
<organism evidence="12 13">
    <name type="scientific">Rheinheimera pacifica</name>
    <dbReference type="NCBI Taxonomy" id="173990"/>
    <lineage>
        <taxon>Bacteria</taxon>
        <taxon>Pseudomonadati</taxon>
        <taxon>Pseudomonadota</taxon>
        <taxon>Gammaproteobacteria</taxon>
        <taxon>Chromatiales</taxon>
        <taxon>Chromatiaceae</taxon>
        <taxon>Rheinheimera</taxon>
    </lineage>
</organism>
<evidence type="ECO:0000256" key="5">
    <source>
        <dbReference type="ARBA" id="ARBA00023015"/>
    </source>
</evidence>
<sequence>MRLLLVEDDLDLAKGLLLALSAQGFVVNHVSTGKHALSSIKAKDCDAVILDLGLPDMDGLDLLKQSRQREGNLPVLVLTARDGIDDRIRGLDLGADDYLVKPFAMPELFARLRVIERRLGTAATHLIKLQQVELDTSAHLVRVEDEAVSLSRREFMLLKELMESAGRIKTREQLEASLYAWGEEVASNALEVHISNLRKKLPKDFIKTLRGVGYSVSVG</sequence>
<dbReference type="CDD" id="cd00383">
    <property type="entry name" value="trans_reg_C"/>
    <property type="match status" value="1"/>
</dbReference>
<dbReference type="InterPro" id="IPR039420">
    <property type="entry name" value="WalR-like"/>
</dbReference>
<feature type="DNA-binding region" description="OmpR/PhoB-type" evidence="9">
    <location>
        <begin position="124"/>
        <end position="218"/>
    </location>
</feature>
<dbReference type="SUPFAM" id="SSF46894">
    <property type="entry name" value="C-terminal effector domain of the bipartite response regulators"/>
    <property type="match status" value="1"/>
</dbReference>
<evidence type="ECO:0000313" key="13">
    <source>
        <dbReference type="Proteomes" id="UP000199371"/>
    </source>
</evidence>
<protein>
    <submittedName>
        <fullName evidence="12">Two-component system, OmpR family, response regulator</fullName>
    </submittedName>
</protein>
<dbReference type="PANTHER" id="PTHR48111:SF35">
    <property type="entry name" value="TRANSCRIPTIONAL REGULATORY PROTEIN QSEB"/>
    <property type="match status" value="1"/>
</dbReference>
<dbReference type="FunFam" id="3.40.50.2300:FF:000002">
    <property type="entry name" value="DNA-binding response regulator PhoP"/>
    <property type="match status" value="1"/>
</dbReference>
<dbReference type="InterPro" id="IPR001867">
    <property type="entry name" value="OmpR/PhoB-type_DNA-bd"/>
</dbReference>
<evidence type="ECO:0000256" key="6">
    <source>
        <dbReference type="ARBA" id="ARBA00023125"/>
    </source>
</evidence>
<dbReference type="InterPro" id="IPR036388">
    <property type="entry name" value="WH-like_DNA-bd_sf"/>
</dbReference>
<keyword evidence="4" id="KW-0902">Two-component regulatory system</keyword>
<accession>A0A1H6M1N5</accession>
<dbReference type="GO" id="GO:0032993">
    <property type="term" value="C:protein-DNA complex"/>
    <property type="evidence" value="ECO:0007669"/>
    <property type="project" value="TreeGrafter"/>
</dbReference>
<feature type="modified residue" description="4-aspartylphosphate" evidence="8">
    <location>
        <position position="51"/>
    </location>
</feature>
<evidence type="ECO:0000259" key="11">
    <source>
        <dbReference type="PROSITE" id="PS51755"/>
    </source>
</evidence>
<comment type="subcellular location">
    <subcellularLocation>
        <location evidence="1">Cytoplasm</location>
    </subcellularLocation>
</comment>
<dbReference type="GO" id="GO:0000156">
    <property type="term" value="F:phosphorelay response regulator activity"/>
    <property type="evidence" value="ECO:0007669"/>
    <property type="project" value="TreeGrafter"/>
</dbReference>
<dbReference type="PROSITE" id="PS50110">
    <property type="entry name" value="RESPONSE_REGULATORY"/>
    <property type="match status" value="1"/>
</dbReference>
<keyword evidence="2" id="KW-0963">Cytoplasm</keyword>
<dbReference type="CDD" id="cd17624">
    <property type="entry name" value="REC_OmpR_PmrA-like"/>
    <property type="match status" value="1"/>
</dbReference>
<keyword evidence="7" id="KW-0804">Transcription</keyword>
<dbReference type="Proteomes" id="UP000199371">
    <property type="component" value="Unassembled WGS sequence"/>
</dbReference>
<evidence type="ECO:0000256" key="8">
    <source>
        <dbReference type="PROSITE-ProRule" id="PRU00169"/>
    </source>
</evidence>
<reference evidence="13" key="1">
    <citation type="submission" date="2016-10" db="EMBL/GenBank/DDBJ databases">
        <authorList>
            <person name="Varghese N."/>
            <person name="Submissions S."/>
        </authorList>
    </citation>
    <scope>NUCLEOTIDE SEQUENCE [LARGE SCALE GENOMIC DNA]</scope>
    <source>
        <strain evidence="13">DSM 17616</strain>
    </source>
</reference>
<evidence type="ECO:0000256" key="4">
    <source>
        <dbReference type="ARBA" id="ARBA00023012"/>
    </source>
</evidence>
<dbReference type="SUPFAM" id="SSF52172">
    <property type="entry name" value="CheY-like"/>
    <property type="match status" value="1"/>
</dbReference>
<keyword evidence="5" id="KW-0805">Transcription regulation</keyword>
<dbReference type="Gene3D" id="3.40.50.2300">
    <property type="match status" value="1"/>
</dbReference>
<evidence type="ECO:0000259" key="10">
    <source>
        <dbReference type="PROSITE" id="PS50110"/>
    </source>
</evidence>
<evidence type="ECO:0000313" key="12">
    <source>
        <dbReference type="EMBL" id="SEH95052.1"/>
    </source>
</evidence>
<feature type="domain" description="Response regulatory" evidence="10">
    <location>
        <begin position="2"/>
        <end position="116"/>
    </location>
</feature>
<name>A0A1H6M1N5_9GAMM</name>
<evidence type="ECO:0000256" key="7">
    <source>
        <dbReference type="ARBA" id="ARBA00023163"/>
    </source>
</evidence>
<evidence type="ECO:0000256" key="1">
    <source>
        <dbReference type="ARBA" id="ARBA00004496"/>
    </source>
</evidence>
<dbReference type="PANTHER" id="PTHR48111">
    <property type="entry name" value="REGULATOR OF RPOS"/>
    <property type="match status" value="1"/>
</dbReference>
<dbReference type="GO" id="GO:0006355">
    <property type="term" value="P:regulation of DNA-templated transcription"/>
    <property type="evidence" value="ECO:0007669"/>
    <property type="project" value="InterPro"/>
</dbReference>
<gene>
    <name evidence="12" type="ORF">SAMN05660691_02371</name>
</gene>
<dbReference type="GO" id="GO:0000976">
    <property type="term" value="F:transcription cis-regulatory region binding"/>
    <property type="evidence" value="ECO:0007669"/>
    <property type="project" value="TreeGrafter"/>
</dbReference>
<evidence type="ECO:0000256" key="9">
    <source>
        <dbReference type="PROSITE-ProRule" id="PRU01091"/>
    </source>
</evidence>
<dbReference type="Pfam" id="PF00072">
    <property type="entry name" value="Response_reg"/>
    <property type="match status" value="1"/>
</dbReference>
<keyword evidence="3 8" id="KW-0597">Phosphoprotein</keyword>
<proteinExistence type="predicted"/>
<dbReference type="GO" id="GO:0005829">
    <property type="term" value="C:cytosol"/>
    <property type="evidence" value="ECO:0007669"/>
    <property type="project" value="TreeGrafter"/>
</dbReference>
<dbReference type="SMART" id="SM00862">
    <property type="entry name" value="Trans_reg_C"/>
    <property type="match status" value="1"/>
</dbReference>
<dbReference type="PROSITE" id="PS51755">
    <property type="entry name" value="OMPR_PHOB"/>
    <property type="match status" value="1"/>
</dbReference>
<dbReference type="Gene3D" id="6.10.250.690">
    <property type="match status" value="1"/>
</dbReference>
<dbReference type="OrthoDB" id="9802426at2"/>
<keyword evidence="13" id="KW-1185">Reference proteome</keyword>
<evidence type="ECO:0000256" key="2">
    <source>
        <dbReference type="ARBA" id="ARBA00022490"/>
    </source>
</evidence>
<keyword evidence="6 9" id="KW-0238">DNA-binding</keyword>
<dbReference type="SMART" id="SM00448">
    <property type="entry name" value="REC"/>
    <property type="match status" value="1"/>
</dbReference>
<dbReference type="InterPro" id="IPR011006">
    <property type="entry name" value="CheY-like_superfamily"/>
</dbReference>
<dbReference type="STRING" id="173990.SAMN05660691_02371"/>
<dbReference type="RefSeq" id="WP_092793506.1">
    <property type="nucleotide sequence ID" value="NZ_FNXF01000008.1"/>
</dbReference>
<feature type="domain" description="OmpR/PhoB-type" evidence="11">
    <location>
        <begin position="124"/>
        <end position="218"/>
    </location>
</feature>
<dbReference type="EMBL" id="FNXF01000008">
    <property type="protein sequence ID" value="SEH95052.1"/>
    <property type="molecule type" value="Genomic_DNA"/>
</dbReference>
<dbReference type="InterPro" id="IPR016032">
    <property type="entry name" value="Sig_transdc_resp-reg_C-effctor"/>
</dbReference>
<evidence type="ECO:0000256" key="3">
    <source>
        <dbReference type="ARBA" id="ARBA00022553"/>
    </source>
</evidence>
<dbReference type="AlphaFoldDB" id="A0A1H6M1N5"/>
<dbReference type="InterPro" id="IPR001789">
    <property type="entry name" value="Sig_transdc_resp-reg_receiver"/>
</dbReference>
<dbReference type="Pfam" id="PF00486">
    <property type="entry name" value="Trans_reg_C"/>
    <property type="match status" value="1"/>
</dbReference>